<evidence type="ECO:0000313" key="3">
    <source>
        <dbReference type="Proteomes" id="UP000019025"/>
    </source>
</evidence>
<dbReference type="RefSeq" id="WP_025244740.1">
    <property type="nucleotide sequence ID" value="NZ_CP006568.1"/>
</dbReference>
<feature type="chain" id="PRO_5004789799" evidence="1">
    <location>
        <begin position="21"/>
        <end position="188"/>
    </location>
</feature>
<keyword evidence="3" id="KW-1185">Reference proteome</keyword>
<dbReference type="KEGG" id="pes:SOPEG_1231"/>
<reference evidence="2 3" key="1">
    <citation type="journal article" date="2014" name="Genome Biol. Evol.">
        <title>Genome degeneration and adaptation in a nascent stage of symbiosis.</title>
        <authorList>
            <person name="Oakeson K.F."/>
            <person name="Gil R."/>
            <person name="Clayton A.L."/>
            <person name="Dunn D.M."/>
            <person name="von Niederhausern A.C."/>
            <person name="Hamil C."/>
            <person name="Aoyagi A."/>
            <person name="Duval B."/>
            <person name="Baca A."/>
            <person name="Silva F.J."/>
            <person name="Vallier A."/>
            <person name="Jackson D.G."/>
            <person name="Latorre A."/>
            <person name="Weiss R.B."/>
            <person name="Heddi A."/>
            <person name="Moya A."/>
            <person name="Dale C."/>
        </authorList>
    </citation>
    <scope>NUCLEOTIDE SEQUENCE [LARGE SCALE GENOMIC DNA]</scope>
    <source>
        <strain evidence="3">none</strain>
    </source>
</reference>
<evidence type="ECO:0000313" key="2">
    <source>
        <dbReference type="EMBL" id="AHF73528.1"/>
    </source>
</evidence>
<accession>W0HN60</accession>
<evidence type="ECO:0000256" key="1">
    <source>
        <dbReference type="SAM" id="SignalP"/>
    </source>
</evidence>
<keyword evidence="1" id="KW-0732">Signal</keyword>
<dbReference type="Pfam" id="PF09695">
    <property type="entry name" value="YtfJ_HI0045"/>
    <property type="match status" value="1"/>
</dbReference>
<protein>
    <submittedName>
        <fullName evidence="2">YtfJ</fullName>
    </submittedName>
</protein>
<feature type="signal peptide" evidence="1">
    <location>
        <begin position="1"/>
        <end position="20"/>
    </location>
</feature>
<dbReference type="eggNOG" id="COG3054">
    <property type="taxonomic scope" value="Bacteria"/>
</dbReference>
<dbReference type="AlphaFoldDB" id="W0HN60"/>
<gene>
    <name evidence="2" type="primary">ytfJ</name>
    <name evidence="2" type="ORF">SOPEG_1231</name>
</gene>
<dbReference type="NCBIfam" id="TIGR01626">
    <property type="entry name" value="ytfJ_HI0045"/>
    <property type="match status" value="1"/>
</dbReference>
<dbReference type="Proteomes" id="UP000019025">
    <property type="component" value="Chromosome"/>
</dbReference>
<dbReference type="EMBL" id="CP006568">
    <property type="protein sequence ID" value="AHF73528.1"/>
    <property type="molecule type" value="Genomic_DNA"/>
</dbReference>
<organism evidence="2 3">
    <name type="scientific">Candidatus Sodalis pierantonii str. SOPE</name>
    <dbReference type="NCBI Taxonomy" id="2342"/>
    <lineage>
        <taxon>Bacteria</taxon>
        <taxon>Pseudomonadati</taxon>
        <taxon>Pseudomonadota</taxon>
        <taxon>Gammaproteobacteria</taxon>
        <taxon>Enterobacterales</taxon>
        <taxon>Bruguierivoracaceae</taxon>
        <taxon>Sodalis</taxon>
    </lineage>
</organism>
<dbReference type="InterPro" id="IPR006513">
    <property type="entry name" value="YtfJ_HI0045"/>
</dbReference>
<dbReference type="PATRIC" id="fig|2342.5.peg.1287"/>
<proteinExistence type="predicted"/>
<sequence>MRYLIGLPLCCLVVSLSLHAHQLRTGELVPPVKIMHQGEVIYDHNEFSHQSWNSAHLPGKIRLIQHIAARTSAREMNAALIETLRKARLPRKYYQTTTFVERGDAFFATGWFIRHQIEASLRRYPWSQIIDDTNSMVRHAWQLKSKSSTIVLLNARGEVQWAKEGPLTLEEIRQVVSRIQRLLREQDR</sequence>
<name>W0HN60_9GAMM</name>
<dbReference type="HOGENOM" id="CLU_091011_0_0_6"/>